<keyword evidence="10 15" id="KW-0862">Zinc</keyword>
<evidence type="ECO:0000256" key="15">
    <source>
        <dbReference type="PIRSR" id="PIRSR612777-3"/>
    </source>
</evidence>
<dbReference type="InterPro" id="IPR045357">
    <property type="entry name" value="Aminopeptidase_N-like_N"/>
</dbReference>
<evidence type="ECO:0000256" key="14">
    <source>
        <dbReference type="PIRSR" id="PIRSR612777-2"/>
    </source>
</evidence>
<dbReference type="InterPro" id="IPR049980">
    <property type="entry name" value="LTA4H_cat"/>
</dbReference>
<feature type="active site" description="Proton donor" evidence="13">
    <location>
        <position position="381"/>
    </location>
</feature>
<dbReference type="Pfam" id="PF01433">
    <property type="entry name" value="Peptidase_M1"/>
    <property type="match status" value="1"/>
</dbReference>
<dbReference type="InterPro" id="IPR016024">
    <property type="entry name" value="ARM-type_fold"/>
</dbReference>
<comment type="cofactor">
    <cofactor evidence="15 16">
        <name>Zn(2+)</name>
        <dbReference type="ChEBI" id="CHEBI:29105"/>
    </cofactor>
    <text evidence="15 16">Binds 1 zinc ion per subunit.</text>
</comment>
<keyword evidence="6" id="KW-0325">Glycoprotein</keyword>
<dbReference type="Gene3D" id="1.10.390.10">
    <property type="entry name" value="Neutral Protease Domain 2"/>
    <property type="match status" value="1"/>
</dbReference>
<feature type="binding site" evidence="15">
    <location>
        <position position="315"/>
    </location>
    <ligand>
        <name>Zn(2+)</name>
        <dbReference type="ChEBI" id="CHEBI:29105"/>
        <note>catalytic</note>
    </ligand>
</feature>
<dbReference type="EMBL" id="OU895877">
    <property type="protein sequence ID" value="CAG9799092.1"/>
    <property type="molecule type" value="Genomic_DNA"/>
</dbReference>
<dbReference type="SUPFAM" id="SSF55486">
    <property type="entry name" value="Metalloproteases ('zincins'), catalytic domain"/>
    <property type="match status" value="1"/>
</dbReference>
<feature type="binding site" evidence="14">
    <location>
        <begin position="263"/>
        <end position="268"/>
    </location>
    <ligand>
        <name>a peptide</name>
        <dbReference type="ChEBI" id="CHEBI:60466"/>
    </ligand>
</feature>
<dbReference type="InterPro" id="IPR034015">
    <property type="entry name" value="M1_LTA4H"/>
</dbReference>
<evidence type="ECO:0000256" key="4">
    <source>
        <dbReference type="ARBA" id="ARBA00010136"/>
    </source>
</evidence>
<dbReference type="GO" id="GO:0004463">
    <property type="term" value="F:leukotriene-A4 hydrolase activity"/>
    <property type="evidence" value="ECO:0007669"/>
    <property type="project" value="UniProtKB-EC"/>
</dbReference>
<evidence type="ECO:0000256" key="16">
    <source>
        <dbReference type="RuleBase" id="RU361141"/>
    </source>
</evidence>
<feature type="binding site" evidence="14">
    <location>
        <begin position="138"/>
        <end position="140"/>
    </location>
    <ligand>
        <name>a peptide</name>
        <dbReference type="ChEBI" id="CHEBI:60466"/>
    </ligand>
</feature>
<name>A0A9N9RLN6_9DIPT</name>
<keyword evidence="19" id="KW-1185">Reference proteome</keyword>
<feature type="binding site" evidence="15">
    <location>
        <position position="296"/>
    </location>
    <ligand>
        <name>Zn(2+)</name>
        <dbReference type="ChEBI" id="CHEBI:29105"/>
        <note>catalytic</note>
    </ligand>
</feature>
<dbReference type="FunFam" id="1.10.390.10:FF:000003">
    <property type="entry name" value="Leukotriene A(4) hydrolase"/>
    <property type="match status" value="1"/>
</dbReference>
<feature type="binding site" evidence="14">
    <location>
        <begin position="565"/>
        <end position="567"/>
    </location>
    <ligand>
        <name>a peptide</name>
        <dbReference type="ChEBI" id="CHEBI:60466"/>
    </ligand>
</feature>
<dbReference type="Pfam" id="PF17900">
    <property type="entry name" value="Peptidase_M1_N"/>
    <property type="match status" value="1"/>
</dbReference>
<evidence type="ECO:0000313" key="19">
    <source>
        <dbReference type="Proteomes" id="UP001153620"/>
    </source>
</evidence>
<keyword evidence="6" id="KW-0472">Membrane</keyword>
<keyword evidence="9 16" id="KW-0378">Hydrolase</keyword>
<dbReference type="NCBIfam" id="TIGR02411">
    <property type="entry name" value="leuko_A4_hydro"/>
    <property type="match status" value="1"/>
</dbReference>
<evidence type="ECO:0000256" key="8">
    <source>
        <dbReference type="ARBA" id="ARBA00022723"/>
    </source>
</evidence>
<dbReference type="Gene3D" id="3.30.2010.30">
    <property type="match status" value="1"/>
</dbReference>
<dbReference type="GO" id="GO:0005886">
    <property type="term" value="C:plasma membrane"/>
    <property type="evidence" value="ECO:0007669"/>
    <property type="project" value="UniProtKB-SubCell"/>
</dbReference>
<dbReference type="GO" id="GO:0004177">
    <property type="term" value="F:aminopeptidase activity"/>
    <property type="evidence" value="ECO:0007669"/>
    <property type="project" value="TreeGrafter"/>
</dbReference>
<dbReference type="GO" id="GO:0043171">
    <property type="term" value="P:peptide catabolic process"/>
    <property type="evidence" value="ECO:0007669"/>
    <property type="project" value="TreeGrafter"/>
</dbReference>
<evidence type="ECO:0000256" key="13">
    <source>
        <dbReference type="PIRSR" id="PIRSR612777-1"/>
    </source>
</evidence>
<comment type="similarity">
    <text evidence="4 16">Belongs to the peptidase M1 family.</text>
</comment>
<dbReference type="PRINTS" id="PR00756">
    <property type="entry name" value="ALADIPTASE"/>
</dbReference>
<dbReference type="FunFam" id="3.30.2010.30:FF:000001">
    <property type="entry name" value="Leukotriene A(4) hydrolase"/>
    <property type="match status" value="1"/>
</dbReference>
<sequence>MPRLSTTDPSSYSQPELVKIKHIDIDWSIDFGTKTISGFSTIQFVILTKFIEEILLDVSDINVESVNVINEGCEIPLKFTITDPVNDIGSKLTIMLPTKTDGEVTLKIIYSTSANASALQWLTPEQTLGKKHPYVFSQCQAIHARSILPCQDSPSVKFTYNAVIRHSKVLTALMSSIRQGSENGITRYSQTVPVPSYLLAIAVGDIHSKRIGPRSLVWAEKEILDEAAEEYSDTETFLKTAEDICGPYLWKDYDLLVMPPSFPFGGMENPSLTFVTPTTIAGDKSLVDVVAHEIAHSWTGNLVTNANFEHFWLNEGFTVFVEQKIIGRIRGSEYRDFSALHGLSDLKDTIKNQLANEPELTKLVVDLSNVGPDDAFSSVPYMKGSTFLRYLEDLFGGPIVFEPFLKSYLNKFKYESILTKDFQKYVYEYFNDKIPDKLEQVDWDKWLFTEGMPIIIPNYDTKVYDACKNHSDLWATKSLDEIKSSPLLKEQLTSIQKIEVLSELLENSEIVDLNAEKVDLLTATYEMSKSRTRNAEIRFRLMRLVIKARLQRFDEIFDFANSNFRMKFVRPIYRDLAGWDIGKPVAIENFKKVKDQMMKVCAYTVAKDLGIDL</sequence>
<evidence type="ECO:0000256" key="6">
    <source>
        <dbReference type="ARBA" id="ARBA00022622"/>
    </source>
</evidence>
<dbReference type="EC" id="3.3.2.6" evidence="16"/>
<feature type="binding site" evidence="15">
    <location>
        <position position="292"/>
    </location>
    <ligand>
        <name>Zn(2+)</name>
        <dbReference type="ChEBI" id="CHEBI:29105"/>
        <note>catalytic</note>
    </ligand>
</feature>
<evidence type="ECO:0000256" key="11">
    <source>
        <dbReference type="ARBA" id="ARBA00023049"/>
    </source>
</evidence>
<evidence type="ECO:0000313" key="18">
    <source>
        <dbReference type="EMBL" id="CAG9799092.1"/>
    </source>
</evidence>
<keyword evidence="8 15" id="KW-0479">Metal-binding</keyword>
<dbReference type="InterPro" id="IPR015211">
    <property type="entry name" value="Peptidase_M1_C"/>
</dbReference>
<dbReference type="InterPro" id="IPR014782">
    <property type="entry name" value="Peptidase_M1_dom"/>
</dbReference>
<dbReference type="Pfam" id="PF09127">
    <property type="entry name" value="Leuk-A4-hydro_C"/>
    <property type="match status" value="1"/>
</dbReference>
<evidence type="ECO:0000256" key="2">
    <source>
        <dbReference type="ARBA" id="ARBA00004609"/>
    </source>
</evidence>
<dbReference type="InterPro" id="IPR027268">
    <property type="entry name" value="Peptidase_M4/M1_CTD_sf"/>
</dbReference>
<dbReference type="InterPro" id="IPR038502">
    <property type="entry name" value="M1_LTA-4_hydro/amino_C_sf"/>
</dbReference>
<dbReference type="GO" id="GO:0008270">
    <property type="term" value="F:zinc ion binding"/>
    <property type="evidence" value="ECO:0007669"/>
    <property type="project" value="InterPro"/>
</dbReference>
<dbReference type="OrthoDB" id="79562at2759"/>
<dbReference type="PANTHER" id="PTHR45726">
    <property type="entry name" value="LEUKOTRIENE A-4 HYDROLASE"/>
    <property type="match status" value="1"/>
</dbReference>
<feature type="active site" description="Proton acceptor" evidence="13">
    <location>
        <position position="293"/>
    </location>
</feature>
<reference evidence="18" key="2">
    <citation type="submission" date="2022-10" db="EMBL/GenBank/DDBJ databases">
        <authorList>
            <consortium name="ENA_rothamsted_submissions"/>
            <consortium name="culmorum"/>
            <person name="King R."/>
        </authorList>
    </citation>
    <scope>NUCLEOTIDE SEQUENCE</scope>
</reference>
<dbReference type="InterPro" id="IPR042097">
    <property type="entry name" value="Aminopeptidase_N-like_N_sf"/>
</dbReference>
<dbReference type="GO" id="GO:0005829">
    <property type="term" value="C:cytosol"/>
    <property type="evidence" value="ECO:0007669"/>
    <property type="project" value="TreeGrafter"/>
</dbReference>
<evidence type="ECO:0000256" key="12">
    <source>
        <dbReference type="ARBA" id="ARBA00023288"/>
    </source>
</evidence>
<evidence type="ECO:0000256" key="3">
    <source>
        <dbReference type="ARBA" id="ARBA00004716"/>
    </source>
</evidence>
<evidence type="ECO:0000256" key="5">
    <source>
        <dbReference type="ARBA" id="ARBA00022490"/>
    </source>
</evidence>
<keyword evidence="12" id="KW-0449">Lipoprotein</keyword>
<comment type="pathway">
    <text evidence="3 16">Lipid metabolism; leukotriene B4 biosynthesis.</text>
</comment>
<keyword evidence="6" id="KW-0336">GPI-anchor</keyword>
<dbReference type="FunFam" id="2.60.40.1730:FF:000004">
    <property type="entry name" value="Leukotriene A(4) hydrolase"/>
    <property type="match status" value="1"/>
</dbReference>
<dbReference type="PANTHER" id="PTHR45726:SF3">
    <property type="entry name" value="LEUKOTRIENE A-4 HYDROLASE"/>
    <property type="match status" value="1"/>
</dbReference>
<dbReference type="Proteomes" id="UP001153620">
    <property type="component" value="Chromosome 1"/>
</dbReference>
<evidence type="ECO:0000256" key="7">
    <source>
        <dbReference type="ARBA" id="ARBA00022670"/>
    </source>
</evidence>
<dbReference type="SMART" id="SM01263">
    <property type="entry name" value="Leuk-A4-hydro_C"/>
    <property type="match status" value="1"/>
</dbReference>
<dbReference type="CDD" id="cd09599">
    <property type="entry name" value="M1_LTA4H"/>
    <property type="match status" value="1"/>
</dbReference>
<comment type="subcellular location">
    <subcellularLocation>
        <location evidence="2">Cell membrane</location>
        <topology evidence="2">Lipid-anchor</topology>
        <topology evidence="2">GPI-anchor</topology>
    </subcellularLocation>
    <subcellularLocation>
        <location evidence="1 16">Cytoplasm</location>
    </subcellularLocation>
</comment>
<dbReference type="Gene3D" id="1.25.40.320">
    <property type="entry name" value="Peptidase M1, leukotriene A4 hydrolase/aminopeptidase C-terminal domain"/>
    <property type="match status" value="1"/>
</dbReference>
<dbReference type="InterPro" id="IPR012777">
    <property type="entry name" value="LTA4H"/>
</dbReference>
<dbReference type="SUPFAM" id="SSF63737">
    <property type="entry name" value="Leukotriene A4 hydrolase N-terminal domain"/>
    <property type="match status" value="1"/>
</dbReference>
<accession>A0A9N9RLN6</accession>
<dbReference type="GO" id="GO:0004301">
    <property type="term" value="F:epoxide hydrolase activity"/>
    <property type="evidence" value="ECO:0007669"/>
    <property type="project" value="TreeGrafter"/>
</dbReference>
<evidence type="ECO:0000259" key="17">
    <source>
        <dbReference type="SMART" id="SM01263"/>
    </source>
</evidence>
<dbReference type="GO" id="GO:0098552">
    <property type="term" value="C:side of membrane"/>
    <property type="evidence" value="ECO:0007669"/>
    <property type="project" value="UniProtKB-KW"/>
</dbReference>
<reference evidence="18" key="1">
    <citation type="submission" date="2022-01" db="EMBL/GenBank/DDBJ databases">
        <authorList>
            <person name="King R."/>
        </authorList>
    </citation>
    <scope>NUCLEOTIDE SEQUENCE</scope>
</reference>
<evidence type="ECO:0000256" key="10">
    <source>
        <dbReference type="ARBA" id="ARBA00022833"/>
    </source>
</evidence>
<dbReference type="AlphaFoldDB" id="A0A9N9RLN6"/>
<evidence type="ECO:0000256" key="9">
    <source>
        <dbReference type="ARBA" id="ARBA00022801"/>
    </source>
</evidence>
<dbReference type="GO" id="GO:0008237">
    <property type="term" value="F:metallopeptidase activity"/>
    <property type="evidence" value="ECO:0007669"/>
    <property type="project" value="UniProtKB-KW"/>
</dbReference>
<evidence type="ECO:0000256" key="1">
    <source>
        <dbReference type="ARBA" id="ARBA00004496"/>
    </source>
</evidence>
<dbReference type="GO" id="GO:0006508">
    <property type="term" value="P:proteolysis"/>
    <property type="evidence" value="ECO:0007669"/>
    <property type="project" value="UniProtKB-KW"/>
</dbReference>
<keyword evidence="5 16" id="KW-0963">Cytoplasm</keyword>
<feature type="domain" description="Peptidase M1 leukotriene A4 hydrolase/aminopeptidase C-terminal" evidence="17">
    <location>
        <begin position="462"/>
        <end position="609"/>
    </location>
</feature>
<dbReference type="Gene3D" id="2.60.40.1730">
    <property type="entry name" value="tricorn interacting facor f3 domain"/>
    <property type="match status" value="1"/>
</dbReference>
<keyword evidence="16" id="KW-0434">Leukotriene biosynthesis</keyword>
<dbReference type="InterPro" id="IPR001930">
    <property type="entry name" value="Peptidase_M1"/>
</dbReference>
<dbReference type="SUPFAM" id="SSF48371">
    <property type="entry name" value="ARM repeat"/>
    <property type="match status" value="1"/>
</dbReference>
<dbReference type="GO" id="GO:0019370">
    <property type="term" value="P:leukotriene biosynthetic process"/>
    <property type="evidence" value="ECO:0007669"/>
    <property type="project" value="UniProtKB-KW"/>
</dbReference>
<protein>
    <recommendedName>
        <fullName evidence="16">Leukotriene A(4) hydrolase</fullName>
        <shortName evidence="16">LTA-4 hydrolase</shortName>
        <ecNumber evidence="16">3.3.2.6</ecNumber>
    </recommendedName>
</protein>
<proteinExistence type="inferred from homology"/>
<organism evidence="18 19">
    <name type="scientific">Chironomus riparius</name>
    <dbReference type="NCBI Taxonomy" id="315576"/>
    <lineage>
        <taxon>Eukaryota</taxon>
        <taxon>Metazoa</taxon>
        <taxon>Ecdysozoa</taxon>
        <taxon>Arthropoda</taxon>
        <taxon>Hexapoda</taxon>
        <taxon>Insecta</taxon>
        <taxon>Pterygota</taxon>
        <taxon>Neoptera</taxon>
        <taxon>Endopterygota</taxon>
        <taxon>Diptera</taxon>
        <taxon>Nematocera</taxon>
        <taxon>Chironomoidea</taxon>
        <taxon>Chironomidae</taxon>
        <taxon>Chironominae</taxon>
        <taxon>Chironomus</taxon>
    </lineage>
</organism>
<keyword evidence="11 16" id="KW-0482">Metalloprotease</keyword>
<comment type="catalytic activity">
    <reaction evidence="16">
        <text>leukotriene A4 + H2O = leukotriene B4</text>
        <dbReference type="Rhea" id="RHEA:22324"/>
        <dbReference type="ChEBI" id="CHEBI:15377"/>
        <dbReference type="ChEBI" id="CHEBI:57461"/>
        <dbReference type="ChEBI" id="CHEBI:57463"/>
        <dbReference type="EC" id="3.3.2.6"/>
    </reaction>
</comment>
<gene>
    <name evidence="18" type="ORF">CHIRRI_LOCUS2067</name>
</gene>
<keyword evidence="7 16" id="KW-0645">Protease</keyword>